<dbReference type="GO" id="GO:0016874">
    <property type="term" value="F:ligase activity"/>
    <property type="evidence" value="ECO:0007669"/>
    <property type="project" value="UniProtKB-UniRule"/>
</dbReference>
<evidence type="ECO:0000256" key="3">
    <source>
        <dbReference type="ARBA" id="ARBA00022598"/>
    </source>
</evidence>
<dbReference type="GO" id="GO:0003725">
    <property type="term" value="F:double-stranded RNA binding"/>
    <property type="evidence" value="ECO:0007669"/>
    <property type="project" value="InterPro"/>
</dbReference>
<evidence type="ECO:0000256" key="4">
    <source>
        <dbReference type="ARBA" id="ARBA00022723"/>
    </source>
</evidence>
<feature type="active site" evidence="10">
    <location>
        <position position="35"/>
    </location>
</feature>
<reference evidence="13 14" key="1">
    <citation type="submission" date="2020-08" db="EMBL/GenBank/DDBJ databases">
        <title>Bridging the membrane lipid divide: bacteria of the FCB group superphylum have the potential to synthesize archaeal ether lipids.</title>
        <authorList>
            <person name="Villanueva L."/>
            <person name="Von Meijenfeldt F.A.B."/>
            <person name="Westbye A.B."/>
            <person name="Yadav S."/>
            <person name="Hopmans E.C."/>
            <person name="Dutilh B.E."/>
            <person name="Sinninghe Damste J.S."/>
        </authorList>
    </citation>
    <scope>NUCLEOTIDE SEQUENCE [LARGE SCALE GENOMIC DNA]</scope>
    <source>
        <strain evidence="13">NIOZ-UU100</strain>
    </source>
</reference>
<dbReference type="InterPro" id="IPR036046">
    <property type="entry name" value="Acylphosphatase-like_dom_sf"/>
</dbReference>
<dbReference type="NCBIfam" id="TIGR00143">
    <property type="entry name" value="hypF"/>
    <property type="match status" value="1"/>
</dbReference>
<keyword evidence="6" id="KW-0862">Zinc</keyword>
<dbReference type="InterPro" id="IPR011125">
    <property type="entry name" value="Znf_HypF"/>
</dbReference>
<evidence type="ECO:0000256" key="1">
    <source>
        <dbReference type="ARBA" id="ARBA00004711"/>
    </source>
</evidence>
<dbReference type="Pfam" id="PF17788">
    <property type="entry name" value="HypF_C"/>
    <property type="match status" value="1"/>
</dbReference>
<comment type="pathway">
    <text evidence="1 9">Protein modification; [NiFe] hydrogenase maturation.</text>
</comment>
<accession>A0A8J6TXQ8</accession>
<dbReference type="InterPro" id="IPR001792">
    <property type="entry name" value="Acylphosphatase-like_dom"/>
</dbReference>
<dbReference type="Pfam" id="PF01300">
    <property type="entry name" value="Sua5_yciO_yrdC"/>
    <property type="match status" value="1"/>
</dbReference>
<keyword evidence="3" id="KW-0436">Ligase</keyword>
<dbReference type="Pfam" id="PF00708">
    <property type="entry name" value="Acylphosphatase"/>
    <property type="match status" value="1"/>
</dbReference>
<evidence type="ECO:0000256" key="2">
    <source>
        <dbReference type="ARBA" id="ARBA00008097"/>
    </source>
</evidence>
<evidence type="ECO:0000313" key="13">
    <source>
        <dbReference type="EMBL" id="MBC8520022.1"/>
    </source>
</evidence>
<evidence type="ECO:0000256" key="6">
    <source>
        <dbReference type="ARBA" id="ARBA00022833"/>
    </source>
</evidence>
<sequence length="772" mass="85028">MGRSVSVSGVVQGVGFRPTVWNLAKQNGLTGSVWNHASGVTIEVWGREQQIDHFLHQLQQEPPPLAIIEQITTTPLSGIQPDLFTIVESHGGAVTTHITADAATCPDCTKDIFDPTNRRYRYPFTNCTHCGPRLSIIQAIPYDRVNTSMSKFTLCKACQTEYEDPADRRFHAQPNCCAECGPQLWLEDRSGITLDGDPILLAAEKIRAGEVVAIKGLGGFHLACDATSEQAVALLRARKKRVNKAFAVMAKHCGAIERYAEIPESAHKLLESRSAPIVILDQRMDEDSLASSLAPLQQTVGFMLPYTPLHHLLMDQLDHPIVLTSGNQSSEPQCISNHSARRQLAGIADFWLMHDREIINRVDDSVVLLSNSSSDSRTLRYARGMAPESIPLPAGFENSPPLLAMGGALKNSFALLRNQDIILSQYIGDLENSAAINEYQHTVQLYQQLFSHSPQAIVVDRHPDYSSSQLGRAWASEQQLPLIEVQHHHAHVASCMVENSIPLDHPPILGITLDGLGYGDSGEIWGGEFLLAGFQDYRRIASFTQVALPGGDHANREPWRNSLAHLLHFFDWEQLSNDYSGLELIHYLQQKPLKTIRQMIDQQINSPLSSSCGRVIDAVAAAIGLNREINNFEAESAILLESVASSQFDTQMDSAYPHQHSFQGDLLTIDWQPLWQAILDDLRNQTMPATIAARFHHGLISALCETTTQLASSYSFSTVALVGGVFQNRLLLEGCKQSLTQRGYTVLSQSKIPTNDQGIAIGQAAIAAAQQL</sequence>
<comment type="catalytic activity">
    <reaction evidence="7 9">
        <text>C-terminal L-cysteinyl-[HypE protein] + carbamoyl phosphate + ATP + H2O = C-terminal S-carboxamide-L-cysteinyl-[HypE protein] + AMP + phosphate + diphosphate + H(+)</text>
        <dbReference type="Rhea" id="RHEA:55636"/>
        <dbReference type="Rhea" id="RHEA-COMP:14247"/>
        <dbReference type="Rhea" id="RHEA-COMP:14392"/>
        <dbReference type="ChEBI" id="CHEBI:15377"/>
        <dbReference type="ChEBI" id="CHEBI:15378"/>
        <dbReference type="ChEBI" id="CHEBI:30616"/>
        <dbReference type="ChEBI" id="CHEBI:33019"/>
        <dbReference type="ChEBI" id="CHEBI:43474"/>
        <dbReference type="ChEBI" id="CHEBI:58228"/>
        <dbReference type="ChEBI" id="CHEBI:76913"/>
        <dbReference type="ChEBI" id="CHEBI:139126"/>
        <dbReference type="ChEBI" id="CHEBI:456215"/>
    </reaction>
</comment>
<dbReference type="PROSITE" id="PS00150">
    <property type="entry name" value="ACYLPHOSPHATASE_1"/>
    <property type="match status" value="1"/>
</dbReference>
<dbReference type="PANTHER" id="PTHR42959:SF1">
    <property type="entry name" value="CARBAMOYLTRANSFERASE HYPF"/>
    <property type="match status" value="1"/>
</dbReference>
<dbReference type="SUPFAM" id="SSF54975">
    <property type="entry name" value="Acylphosphatase/BLUF domain-like"/>
    <property type="match status" value="1"/>
</dbReference>
<name>A0A8J6TXQ8_9GAMM</name>
<organism evidence="13 14">
    <name type="scientific">Candidatus Thiopontia autotrophica</name>
    <dbReference type="NCBI Taxonomy" id="2841688"/>
    <lineage>
        <taxon>Bacteria</taxon>
        <taxon>Pseudomonadati</taxon>
        <taxon>Pseudomonadota</taxon>
        <taxon>Gammaproteobacteria</taxon>
        <taxon>Candidatus Thiopontia</taxon>
    </lineage>
</organism>
<dbReference type="InterPro" id="IPR006070">
    <property type="entry name" value="Sua5-like_dom"/>
</dbReference>
<evidence type="ECO:0000259" key="12">
    <source>
        <dbReference type="PROSITE" id="PS51163"/>
    </source>
</evidence>
<dbReference type="PIRSF" id="PIRSF006256">
    <property type="entry name" value="CMPcnvr_hdrg_mat"/>
    <property type="match status" value="1"/>
</dbReference>
<evidence type="ECO:0000256" key="5">
    <source>
        <dbReference type="ARBA" id="ARBA00022771"/>
    </source>
</evidence>
<dbReference type="Gene3D" id="3.30.420.40">
    <property type="match status" value="1"/>
</dbReference>
<dbReference type="InterPro" id="IPR055128">
    <property type="entry name" value="HypF_C_2"/>
</dbReference>
<dbReference type="UniPathway" id="UPA00335"/>
<comment type="similarity">
    <text evidence="2 9">Belongs to the carbamoyltransferase HypF family.</text>
</comment>
<protein>
    <recommendedName>
        <fullName evidence="8 9">Carbamoyltransferase HypF</fullName>
        <ecNumber evidence="9">6.2.-.-</ecNumber>
    </recommendedName>
</protein>
<comment type="caution">
    <text evidence="13">The sequence shown here is derived from an EMBL/GenBank/DDBJ whole genome shotgun (WGS) entry which is preliminary data.</text>
</comment>
<dbReference type="Proteomes" id="UP000654401">
    <property type="component" value="Unassembled WGS sequence"/>
</dbReference>
<dbReference type="Pfam" id="PF07503">
    <property type="entry name" value="zf-HYPF"/>
    <property type="match status" value="2"/>
</dbReference>
<feature type="active site" evidence="10">
    <location>
        <position position="17"/>
    </location>
</feature>
<evidence type="ECO:0000256" key="8">
    <source>
        <dbReference type="ARBA" id="ARBA00072168"/>
    </source>
</evidence>
<dbReference type="PROSITE" id="PS51163">
    <property type="entry name" value="YRDC"/>
    <property type="match status" value="1"/>
</dbReference>
<comment type="function">
    <text evidence="9">Involved in the maturation of [NiFe] hydrogenases. Along with HypE, it catalyzes the synthesis of the CN ligands of the active site iron of [NiFe]-hydrogenases. HypF functions as a carbamoyl transferase using carbamoylphosphate as a substrate and transferring the carboxamido moiety in an ATP-dependent reaction to the thiolate of the C-terminal cysteine of HypE yielding a protein-S-carboxamide.</text>
</comment>
<evidence type="ECO:0000313" key="14">
    <source>
        <dbReference type="Proteomes" id="UP000654401"/>
    </source>
</evidence>
<keyword evidence="10" id="KW-0378">Hydrolase</keyword>
<evidence type="ECO:0000259" key="11">
    <source>
        <dbReference type="PROSITE" id="PS51160"/>
    </source>
</evidence>
<dbReference type="EC" id="6.2.-.-" evidence="9"/>
<evidence type="ECO:0000256" key="9">
    <source>
        <dbReference type="PIRNR" id="PIRNR006256"/>
    </source>
</evidence>
<dbReference type="InterPro" id="IPR041440">
    <property type="entry name" value="HypF_C"/>
</dbReference>
<dbReference type="GO" id="GO:0008270">
    <property type="term" value="F:zinc ion binding"/>
    <property type="evidence" value="ECO:0007669"/>
    <property type="project" value="UniProtKB-KW"/>
</dbReference>
<keyword evidence="5" id="KW-0863">Zinc-finger</keyword>
<dbReference type="Gene3D" id="3.30.110.120">
    <property type="match status" value="1"/>
</dbReference>
<feature type="domain" description="Acylphosphatase-like" evidence="11">
    <location>
        <begin position="2"/>
        <end position="88"/>
    </location>
</feature>
<dbReference type="InterPro" id="IPR051060">
    <property type="entry name" value="Carbamoyltrans_HypF-like"/>
</dbReference>
<evidence type="ECO:0000256" key="10">
    <source>
        <dbReference type="PROSITE-ProRule" id="PRU00520"/>
    </source>
</evidence>
<gene>
    <name evidence="13" type="primary">hypF</name>
    <name evidence="13" type="ORF">H8D24_06425</name>
</gene>
<proteinExistence type="inferred from homology"/>
<dbReference type="InterPro" id="IPR017968">
    <property type="entry name" value="Acylphosphatase_CS"/>
</dbReference>
<dbReference type="SUPFAM" id="SSF55821">
    <property type="entry name" value="YrdC/RibB"/>
    <property type="match status" value="1"/>
</dbReference>
<dbReference type="InterPro" id="IPR004421">
    <property type="entry name" value="Carbamoyltransferase_HypF"/>
</dbReference>
<dbReference type="Pfam" id="PF22521">
    <property type="entry name" value="HypF_C_2"/>
    <property type="match status" value="1"/>
</dbReference>
<dbReference type="PANTHER" id="PTHR42959">
    <property type="entry name" value="CARBAMOYLTRANSFERASE"/>
    <property type="match status" value="1"/>
</dbReference>
<evidence type="ECO:0000256" key="7">
    <source>
        <dbReference type="ARBA" id="ARBA00048220"/>
    </source>
</evidence>
<feature type="domain" description="YrdC-like" evidence="12">
    <location>
        <begin position="196"/>
        <end position="384"/>
    </location>
</feature>
<dbReference type="GO" id="GO:0051604">
    <property type="term" value="P:protein maturation"/>
    <property type="evidence" value="ECO:0007669"/>
    <property type="project" value="TreeGrafter"/>
</dbReference>
<dbReference type="AlphaFoldDB" id="A0A8J6TXQ8"/>
<dbReference type="FunFam" id="3.30.420.40:FF:000124">
    <property type="entry name" value="Carbamoyltransferase HypF"/>
    <property type="match status" value="1"/>
</dbReference>
<dbReference type="PROSITE" id="PS51160">
    <property type="entry name" value="ACYLPHOSPHATASE_3"/>
    <property type="match status" value="1"/>
</dbReference>
<dbReference type="Gene3D" id="3.30.420.360">
    <property type="match status" value="1"/>
</dbReference>
<dbReference type="InterPro" id="IPR017945">
    <property type="entry name" value="DHBP_synth_RibB-like_a/b_dom"/>
</dbReference>
<dbReference type="GO" id="GO:0016743">
    <property type="term" value="F:carboxyl- or carbamoyltransferase activity"/>
    <property type="evidence" value="ECO:0007669"/>
    <property type="project" value="UniProtKB-UniRule"/>
</dbReference>
<comment type="catalytic activity">
    <reaction evidence="10">
        <text>an acyl phosphate + H2O = a carboxylate + phosphate + H(+)</text>
        <dbReference type="Rhea" id="RHEA:14965"/>
        <dbReference type="ChEBI" id="CHEBI:15377"/>
        <dbReference type="ChEBI" id="CHEBI:15378"/>
        <dbReference type="ChEBI" id="CHEBI:29067"/>
        <dbReference type="ChEBI" id="CHEBI:43474"/>
        <dbReference type="ChEBI" id="CHEBI:59918"/>
        <dbReference type="EC" id="3.6.1.7"/>
    </reaction>
</comment>
<dbReference type="EMBL" id="JACNFK010000033">
    <property type="protein sequence ID" value="MBC8520022.1"/>
    <property type="molecule type" value="Genomic_DNA"/>
</dbReference>
<dbReference type="GO" id="GO:0003998">
    <property type="term" value="F:acylphosphatase activity"/>
    <property type="evidence" value="ECO:0007669"/>
    <property type="project" value="UniProtKB-EC"/>
</dbReference>
<dbReference type="Gene3D" id="3.90.870.50">
    <property type="match status" value="1"/>
</dbReference>
<keyword evidence="4" id="KW-0479">Metal-binding</keyword>